<organism evidence="1 2">
    <name type="scientific">Gigaspora margarita</name>
    <dbReference type="NCBI Taxonomy" id="4874"/>
    <lineage>
        <taxon>Eukaryota</taxon>
        <taxon>Fungi</taxon>
        <taxon>Fungi incertae sedis</taxon>
        <taxon>Mucoromycota</taxon>
        <taxon>Glomeromycotina</taxon>
        <taxon>Glomeromycetes</taxon>
        <taxon>Diversisporales</taxon>
        <taxon>Gigasporaceae</taxon>
        <taxon>Gigaspora</taxon>
    </lineage>
</organism>
<evidence type="ECO:0000313" key="2">
    <source>
        <dbReference type="Proteomes" id="UP000789901"/>
    </source>
</evidence>
<sequence length="208" mass="24164">MSQQNIQYTCSICLKNISNYRSVTNDLKLKIDSCPDKEYYQGLRLNIDKLCSKCYMRIINSYQHQIPIINRNNLIEVSESNIFTDSIETSRSNTPIDLMETSRSNTPTNLIETSNLINLIELIKIQKEELIYENKLNEINQQITDIKINITDDTISMDKENFNQLIKLILQKDLKIEALNNHNNQNNLILTNPNNLGNYNILIILILI</sequence>
<protein>
    <submittedName>
        <fullName evidence="1">22909_t:CDS:1</fullName>
    </submittedName>
</protein>
<proteinExistence type="predicted"/>
<name>A0ABM8VY92_GIGMA</name>
<evidence type="ECO:0000313" key="1">
    <source>
        <dbReference type="EMBL" id="CAG8477156.1"/>
    </source>
</evidence>
<dbReference type="EMBL" id="CAJVQB010000240">
    <property type="protein sequence ID" value="CAG8477156.1"/>
    <property type="molecule type" value="Genomic_DNA"/>
</dbReference>
<reference evidence="1 2" key="1">
    <citation type="submission" date="2021-06" db="EMBL/GenBank/DDBJ databases">
        <authorList>
            <person name="Kallberg Y."/>
            <person name="Tangrot J."/>
            <person name="Rosling A."/>
        </authorList>
    </citation>
    <scope>NUCLEOTIDE SEQUENCE [LARGE SCALE GENOMIC DNA]</scope>
    <source>
        <strain evidence="1 2">120-4 pot B 10/14</strain>
    </source>
</reference>
<dbReference type="Proteomes" id="UP000789901">
    <property type="component" value="Unassembled WGS sequence"/>
</dbReference>
<comment type="caution">
    <text evidence="1">The sequence shown here is derived from an EMBL/GenBank/DDBJ whole genome shotgun (WGS) entry which is preliminary data.</text>
</comment>
<gene>
    <name evidence="1" type="ORF">GMARGA_LOCUS1056</name>
</gene>
<accession>A0ABM8VY92</accession>
<keyword evidence="2" id="KW-1185">Reference proteome</keyword>